<proteinExistence type="predicted"/>
<keyword evidence="4" id="KW-1133">Transmembrane helix</keyword>
<protein>
    <recommendedName>
        <fullName evidence="6">Notch ligand N-terminal domain-containing protein</fullName>
    </recommendedName>
</protein>
<reference evidence="7" key="1">
    <citation type="submission" date="2014-12" db="EMBL/GenBank/DDBJ databases">
        <title>Insight into the proteome of Arion vulgaris.</title>
        <authorList>
            <person name="Aradska J."/>
            <person name="Bulat T."/>
            <person name="Smidak R."/>
            <person name="Sarate P."/>
            <person name="Gangsoo J."/>
            <person name="Sialana F."/>
            <person name="Bilban M."/>
            <person name="Lubec G."/>
        </authorList>
    </citation>
    <scope>NUCLEOTIDE SEQUENCE</scope>
    <source>
        <tissue evidence="7">Skin</tissue>
    </source>
</reference>
<dbReference type="GO" id="GO:0016020">
    <property type="term" value="C:membrane"/>
    <property type="evidence" value="ECO:0007669"/>
    <property type="project" value="UniProtKB-SubCell"/>
</dbReference>
<evidence type="ECO:0000256" key="4">
    <source>
        <dbReference type="ARBA" id="ARBA00022989"/>
    </source>
</evidence>
<keyword evidence="1" id="KW-0245">EGF-like domain</keyword>
<keyword evidence="5" id="KW-0732">Signal</keyword>
<accession>A0A0B6ZV87</accession>
<feature type="non-terminal residue" evidence="7">
    <location>
        <position position="119"/>
    </location>
</feature>
<evidence type="ECO:0000259" key="6">
    <source>
        <dbReference type="Pfam" id="PF07657"/>
    </source>
</evidence>
<evidence type="ECO:0000256" key="1">
    <source>
        <dbReference type="ARBA" id="ARBA00022536"/>
    </source>
</evidence>
<evidence type="ECO:0000313" key="7">
    <source>
        <dbReference type="EMBL" id="CEK71746.1"/>
    </source>
</evidence>
<organism evidence="7">
    <name type="scientific">Arion vulgaris</name>
    <dbReference type="NCBI Taxonomy" id="1028688"/>
    <lineage>
        <taxon>Eukaryota</taxon>
        <taxon>Metazoa</taxon>
        <taxon>Spiralia</taxon>
        <taxon>Lophotrochozoa</taxon>
        <taxon>Mollusca</taxon>
        <taxon>Gastropoda</taxon>
        <taxon>Heterobranchia</taxon>
        <taxon>Euthyneura</taxon>
        <taxon>Panpulmonata</taxon>
        <taxon>Eupulmonata</taxon>
        <taxon>Stylommatophora</taxon>
        <taxon>Helicina</taxon>
        <taxon>Arionoidea</taxon>
        <taxon>Arionidae</taxon>
        <taxon>Arion</taxon>
    </lineage>
</organism>
<evidence type="ECO:0000256" key="2">
    <source>
        <dbReference type="ARBA" id="ARBA00022692"/>
    </source>
</evidence>
<dbReference type="EMBL" id="HACG01024881">
    <property type="protein sequence ID" value="CEK71746.1"/>
    <property type="molecule type" value="Transcribed_RNA"/>
</dbReference>
<dbReference type="Gene3D" id="2.60.40.3510">
    <property type="match status" value="1"/>
</dbReference>
<feature type="domain" description="Notch ligand N-terminal" evidence="6">
    <location>
        <begin position="24"/>
        <end position="114"/>
    </location>
</feature>
<dbReference type="GO" id="GO:0007219">
    <property type="term" value="P:Notch signaling pathway"/>
    <property type="evidence" value="ECO:0007669"/>
    <property type="project" value="InterPro"/>
</dbReference>
<evidence type="ECO:0000256" key="3">
    <source>
        <dbReference type="ARBA" id="ARBA00022737"/>
    </source>
</evidence>
<keyword evidence="4" id="KW-0472">Membrane</keyword>
<feature type="chain" id="PRO_5002110927" description="Notch ligand N-terminal domain-containing protein" evidence="5">
    <location>
        <begin position="21"/>
        <end position="119"/>
    </location>
</feature>
<gene>
    <name evidence="7" type="primary">ORF79667</name>
</gene>
<sequence length="119" mass="13383">MCGTVVYCLLLCSFLHLTEGEAFLSMRFVSFYNSRGVGKNGHCCDGRFIFCGSACDHSFTICLDRYEGSSRDINSCSFGKFVSKEISNRNNIIFGDTIGNLANPLVWRMNSWPNQLQLK</sequence>
<keyword evidence="2" id="KW-0812">Transmembrane</keyword>
<dbReference type="InterPro" id="IPR011651">
    <property type="entry name" value="Notch_ligand_N"/>
</dbReference>
<dbReference type="Pfam" id="PF07657">
    <property type="entry name" value="MNNL"/>
    <property type="match status" value="1"/>
</dbReference>
<evidence type="ECO:0000256" key="5">
    <source>
        <dbReference type="SAM" id="SignalP"/>
    </source>
</evidence>
<keyword evidence="3" id="KW-0677">Repeat</keyword>
<feature type="signal peptide" evidence="5">
    <location>
        <begin position="1"/>
        <end position="20"/>
    </location>
</feature>
<dbReference type="AlphaFoldDB" id="A0A0B6ZV87"/>
<name>A0A0B6ZV87_9EUPU</name>